<gene>
    <name evidence="1" type="ORF">RPERSI_LOCUS26667</name>
</gene>
<reference evidence="1" key="1">
    <citation type="submission" date="2021-06" db="EMBL/GenBank/DDBJ databases">
        <authorList>
            <person name="Kallberg Y."/>
            <person name="Tangrot J."/>
            <person name="Rosling A."/>
        </authorList>
    </citation>
    <scope>NUCLEOTIDE SEQUENCE</scope>
    <source>
        <strain evidence="1">MA461A</strain>
    </source>
</reference>
<comment type="caution">
    <text evidence="1">The sequence shown here is derived from an EMBL/GenBank/DDBJ whole genome shotgun (WGS) entry which is preliminary data.</text>
</comment>
<dbReference type="EMBL" id="CAJVQC010091729">
    <property type="protein sequence ID" value="CAG8826161.1"/>
    <property type="molecule type" value="Genomic_DNA"/>
</dbReference>
<evidence type="ECO:0000313" key="2">
    <source>
        <dbReference type="Proteomes" id="UP000789920"/>
    </source>
</evidence>
<keyword evidence="2" id="KW-1185">Reference proteome</keyword>
<accession>A0ACA9S5Q6</accession>
<proteinExistence type="predicted"/>
<organism evidence="1 2">
    <name type="scientific">Racocetra persica</name>
    <dbReference type="NCBI Taxonomy" id="160502"/>
    <lineage>
        <taxon>Eukaryota</taxon>
        <taxon>Fungi</taxon>
        <taxon>Fungi incertae sedis</taxon>
        <taxon>Mucoromycota</taxon>
        <taxon>Glomeromycotina</taxon>
        <taxon>Glomeromycetes</taxon>
        <taxon>Diversisporales</taxon>
        <taxon>Gigasporaceae</taxon>
        <taxon>Racocetra</taxon>
    </lineage>
</organism>
<protein>
    <submittedName>
        <fullName evidence="1">3843_t:CDS:1</fullName>
    </submittedName>
</protein>
<name>A0ACA9S5Q6_9GLOM</name>
<sequence>MLPTKGNEDAKQIAHLIHQVIELSHLANLNILSFGANGARSEFNAQSIITKEASNFFEYKDSFYKIHFKVPLYNNKPFIRIQDPKHAKKTARNQIFSGAKLLSLGNNTVHDQLFKLAHQLQHFLLKRDVLNVDKQDDGAALCELCDAYLNKTIDHKTHIEMVLRAYFFLNIWKEYIEQCAIQYSTKWYNLQKSFISLQSYDIFISMVESLVMLIIAHHEYYSQFPLLPWEHGTEVLEHLFRISRKILPDFNFYEFFKIQQKVLFHDKISHAGIIDT</sequence>
<feature type="non-terminal residue" evidence="1">
    <location>
        <position position="276"/>
    </location>
</feature>
<evidence type="ECO:0000313" key="1">
    <source>
        <dbReference type="EMBL" id="CAG8826161.1"/>
    </source>
</evidence>
<dbReference type="Proteomes" id="UP000789920">
    <property type="component" value="Unassembled WGS sequence"/>
</dbReference>